<keyword evidence="5" id="KW-1185">Reference proteome</keyword>
<dbReference type="InterPro" id="IPR001638">
    <property type="entry name" value="Solute-binding_3/MltF_N"/>
</dbReference>
<organism evidence="4 5">
    <name type="scientific">Inhella gelatinilytica</name>
    <dbReference type="NCBI Taxonomy" id="2795030"/>
    <lineage>
        <taxon>Bacteria</taxon>
        <taxon>Pseudomonadati</taxon>
        <taxon>Pseudomonadota</taxon>
        <taxon>Betaproteobacteria</taxon>
        <taxon>Burkholderiales</taxon>
        <taxon>Sphaerotilaceae</taxon>
        <taxon>Inhella</taxon>
    </lineage>
</organism>
<feature type="signal peptide" evidence="2">
    <location>
        <begin position="1"/>
        <end position="22"/>
    </location>
</feature>
<name>A0A931IT06_9BURK</name>
<proteinExistence type="predicted"/>
<dbReference type="RefSeq" id="WP_198099744.1">
    <property type="nucleotide sequence ID" value="NZ_JAEDAL010000001.1"/>
</dbReference>
<accession>A0A931IT06</accession>
<reference evidence="4" key="1">
    <citation type="submission" date="2020-12" db="EMBL/GenBank/DDBJ databases">
        <title>The genome sequence of Inhella sp. 4Y17.</title>
        <authorList>
            <person name="Liu Y."/>
        </authorList>
    </citation>
    <scope>NUCLEOTIDE SEQUENCE</scope>
    <source>
        <strain evidence="4">4Y10</strain>
    </source>
</reference>
<feature type="domain" description="Solute-binding protein family 3/N-terminal" evidence="3">
    <location>
        <begin position="25"/>
        <end position="247"/>
    </location>
</feature>
<keyword evidence="1 2" id="KW-0732">Signal</keyword>
<evidence type="ECO:0000313" key="5">
    <source>
        <dbReference type="Proteomes" id="UP000620139"/>
    </source>
</evidence>
<evidence type="ECO:0000256" key="2">
    <source>
        <dbReference type="SAM" id="SignalP"/>
    </source>
</evidence>
<dbReference type="Proteomes" id="UP000620139">
    <property type="component" value="Unassembled WGS sequence"/>
</dbReference>
<dbReference type="PANTHER" id="PTHR35936:SF25">
    <property type="entry name" value="ABC TRANSPORTER SUBSTRATE-BINDING PROTEIN"/>
    <property type="match status" value="1"/>
</dbReference>
<dbReference type="SMART" id="SM00062">
    <property type="entry name" value="PBPb"/>
    <property type="match status" value="1"/>
</dbReference>
<dbReference type="EMBL" id="JAEDAL010000001">
    <property type="protein sequence ID" value="MBH9552175.1"/>
    <property type="molecule type" value="Genomic_DNA"/>
</dbReference>
<evidence type="ECO:0000313" key="4">
    <source>
        <dbReference type="EMBL" id="MBH9552175.1"/>
    </source>
</evidence>
<evidence type="ECO:0000256" key="1">
    <source>
        <dbReference type="ARBA" id="ARBA00022729"/>
    </source>
</evidence>
<dbReference type="Gene3D" id="3.40.190.10">
    <property type="entry name" value="Periplasmic binding protein-like II"/>
    <property type="match status" value="2"/>
</dbReference>
<dbReference type="Pfam" id="PF00497">
    <property type="entry name" value="SBP_bac_3"/>
    <property type="match status" value="1"/>
</dbReference>
<dbReference type="PANTHER" id="PTHR35936">
    <property type="entry name" value="MEMBRANE-BOUND LYTIC MUREIN TRANSGLYCOSYLASE F"/>
    <property type="match status" value="1"/>
</dbReference>
<feature type="chain" id="PRO_5037435416" evidence="2">
    <location>
        <begin position="23"/>
        <end position="255"/>
    </location>
</feature>
<dbReference type="AlphaFoldDB" id="A0A931IT06"/>
<comment type="caution">
    <text evidence="4">The sequence shown here is derived from an EMBL/GenBank/DDBJ whole genome shotgun (WGS) entry which is preliminary data.</text>
</comment>
<gene>
    <name evidence="4" type="ORF">I7X43_04850</name>
</gene>
<dbReference type="SUPFAM" id="SSF53850">
    <property type="entry name" value="Periplasmic binding protein-like II"/>
    <property type="match status" value="1"/>
</dbReference>
<protein>
    <submittedName>
        <fullName evidence="4">Transporter substrate-binding domain-containing protein</fullName>
    </submittedName>
</protein>
<evidence type="ECO:0000259" key="3">
    <source>
        <dbReference type="SMART" id="SM00062"/>
    </source>
</evidence>
<sequence length="255" mass="27487">MAWRQAWVGVMGMGMATAVAVAEPSLPIAFDQGNPPSMWGEAGQARGVYPTLVTEAARQAGLGVRLSALPWPRALAELEAGTGCVGGAYATPERRRRFQFSEAIWTERIVAVSLEHKALPPVTRWQDLKGQVVGLHRGWSYGETLDRALDGPELKTVRMTYGDRLFMALHAGKVDVVLTDADNVGFEARRLGLEVVVRGTLSHNTTHVICPPGADFAAGLHRLDAGLRRLQEQGRVAALVDAQVRAGEAAKGHPK</sequence>